<evidence type="ECO:0000313" key="2">
    <source>
        <dbReference type="Proteomes" id="UP000030653"/>
    </source>
</evidence>
<dbReference type="RefSeq" id="XP_040630818.1">
    <property type="nucleotide sequence ID" value="XM_040771060.1"/>
</dbReference>
<dbReference type="EMBL" id="JH795859">
    <property type="protein sequence ID" value="EJU03924.1"/>
    <property type="molecule type" value="Genomic_DNA"/>
</dbReference>
<accession>M5G5F8</accession>
<sequence length="301" mass="33393">MFEFDLITEAEAPNWSMMTLPNDAPASPTNMKKIQLDFSYNRKTVVTRMPLTAGPSKAETIRVLSEVNKKAPAKEGLKGKLTLFNYAVLRRAHELMEEFGHGMVEDNGVTGEKMEEEEYEHYDGIVHAEPAPDNGKQKVETVTLGYNLALWPSKAILEECHPQIDLPTARPITYADEQEHVEFVAKAYTCKMLTEKKVLQKVMAEEKLGVNQEAELKTLFWKTVKSETVKAKAEECRAEKTGQRHGGGYKGWEGVKQGGKVVTGWVGKNGPMIIKVGKAAGTIYNTVHTVTGGNLPSIPNM</sequence>
<evidence type="ECO:0000313" key="1">
    <source>
        <dbReference type="EMBL" id="EJU03924.1"/>
    </source>
</evidence>
<gene>
    <name evidence="1" type="ORF">DACRYDRAFT_14894</name>
</gene>
<name>M5G5F8_DACPD</name>
<reference evidence="1 2" key="1">
    <citation type="journal article" date="2012" name="Science">
        <title>The Paleozoic origin of enzymatic lignin decomposition reconstructed from 31 fungal genomes.</title>
        <authorList>
            <person name="Floudas D."/>
            <person name="Binder M."/>
            <person name="Riley R."/>
            <person name="Barry K."/>
            <person name="Blanchette R.A."/>
            <person name="Henrissat B."/>
            <person name="Martinez A.T."/>
            <person name="Otillar R."/>
            <person name="Spatafora J.W."/>
            <person name="Yadav J.S."/>
            <person name="Aerts A."/>
            <person name="Benoit I."/>
            <person name="Boyd A."/>
            <person name="Carlson A."/>
            <person name="Copeland A."/>
            <person name="Coutinho P.M."/>
            <person name="de Vries R.P."/>
            <person name="Ferreira P."/>
            <person name="Findley K."/>
            <person name="Foster B."/>
            <person name="Gaskell J."/>
            <person name="Glotzer D."/>
            <person name="Gorecki P."/>
            <person name="Heitman J."/>
            <person name="Hesse C."/>
            <person name="Hori C."/>
            <person name="Igarashi K."/>
            <person name="Jurgens J.A."/>
            <person name="Kallen N."/>
            <person name="Kersten P."/>
            <person name="Kohler A."/>
            <person name="Kuees U."/>
            <person name="Kumar T.K.A."/>
            <person name="Kuo A."/>
            <person name="LaButti K."/>
            <person name="Larrondo L.F."/>
            <person name="Lindquist E."/>
            <person name="Ling A."/>
            <person name="Lombard V."/>
            <person name="Lucas S."/>
            <person name="Lundell T."/>
            <person name="Martin R."/>
            <person name="McLaughlin D.J."/>
            <person name="Morgenstern I."/>
            <person name="Morin E."/>
            <person name="Murat C."/>
            <person name="Nagy L.G."/>
            <person name="Nolan M."/>
            <person name="Ohm R.A."/>
            <person name="Patyshakuliyeva A."/>
            <person name="Rokas A."/>
            <person name="Ruiz-Duenas F.J."/>
            <person name="Sabat G."/>
            <person name="Salamov A."/>
            <person name="Samejima M."/>
            <person name="Schmutz J."/>
            <person name="Slot J.C."/>
            <person name="St John F."/>
            <person name="Stenlid J."/>
            <person name="Sun H."/>
            <person name="Sun S."/>
            <person name="Syed K."/>
            <person name="Tsang A."/>
            <person name="Wiebenga A."/>
            <person name="Young D."/>
            <person name="Pisabarro A."/>
            <person name="Eastwood D.C."/>
            <person name="Martin F."/>
            <person name="Cullen D."/>
            <person name="Grigoriev I.V."/>
            <person name="Hibbett D.S."/>
        </authorList>
    </citation>
    <scope>NUCLEOTIDE SEQUENCE [LARGE SCALE GENOMIC DNA]</scope>
    <source>
        <strain evidence="1 2">DJM-731 SS1</strain>
    </source>
</reference>
<keyword evidence="2" id="KW-1185">Reference proteome</keyword>
<proteinExistence type="predicted"/>
<dbReference type="Proteomes" id="UP000030653">
    <property type="component" value="Unassembled WGS sequence"/>
</dbReference>
<dbReference type="GeneID" id="63686122"/>
<dbReference type="AlphaFoldDB" id="M5G5F8"/>
<organism evidence="1 2">
    <name type="scientific">Dacryopinax primogenitus (strain DJM 731)</name>
    <name type="common">Brown rot fungus</name>
    <dbReference type="NCBI Taxonomy" id="1858805"/>
    <lineage>
        <taxon>Eukaryota</taxon>
        <taxon>Fungi</taxon>
        <taxon>Dikarya</taxon>
        <taxon>Basidiomycota</taxon>
        <taxon>Agaricomycotina</taxon>
        <taxon>Dacrymycetes</taxon>
        <taxon>Dacrymycetales</taxon>
        <taxon>Dacrymycetaceae</taxon>
        <taxon>Dacryopinax</taxon>
    </lineage>
</organism>
<dbReference type="HOGENOM" id="CLU_924446_0_0_1"/>
<protein>
    <submittedName>
        <fullName evidence="1">Uncharacterized protein</fullName>
    </submittedName>
</protein>